<evidence type="ECO:0000313" key="2">
    <source>
        <dbReference type="EMBL" id="GAH43901.1"/>
    </source>
</evidence>
<accession>X1FE36</accession>
<dbReference type="AlphaFoldDB" id="X1FE36"/>
<keyword evidence="1" id="KW-1133">Transmembrane helix</keyword>
<feature type="transmembrane region" description="Helical" evidence="1">
    <location>
        <begin position="29"/>
        <end position="52"/>
    </location>
</feature>
<keyword evidence="1" id="KW-0472">Membrane</keyword>
<dbReference type="EMBL" id="BARU01005987">
    <property type="protein sequence ID" value="GAH43901.1"/>
    <property type="molecule type" value="Genomic_DNA"/>
</dbReference>
<name>X1FE36_9ZZZZ</name>
<protein>
    <submittedName>
        <fullName evidence="2">Uncharacterized protein</fullName>
    </submittedName>
</protein>
<organism evidence="2">
    <name type="scientific">marine sediment metagenome</name>
    <dbReference type="NCBI Taxonomy" id="412755"/>
    <lineage>
        <taxon>unclassified sequences</taxon>
        <taxon>metagenomes</taxon>
        <taxon>ecological metagenomes</taxon>
    </lineage>
</organism>
<gene>
    <name evidence="2" type="ORF">S03H2_11752</name>
</gene>
<proteinExistence type="predicted"/>
<comment type="caution">
    <text evidence="2">The sequence shown here is derived from an EMBL/GenBank/DDBJ whole genome shotgun (WGS) entry which is preliminary data.</text>
</comment>
<evidence type="ECO:0000256" key="1">
    <source>
        <dbReference type="SAM" id="Phobius"/>
    </source>
</evidence>
<reference evidence="2" key="1">
    <citation type="journal article" date="2014" name="Front. Microbiol.">
        <title>High frequency of phylogenetically diverse reductive dehalogenase-homologous genes in deep subseafloor sedimentary metagenomes.</title>
        <authorList>
            <person name="Kawai M."/>
            <person name="Futagami T."/>
            <person name="Toyoda A."/>
            <person name="Takaki Y."/>
            <person name="Nishi S."/>
            <person name="Hori S."/>
            <person name="Arai W."/>
            <person name="Tsubouchi T."/>
            <person name="Morono Y."/>
            <person name="Uchiyama I."/>
            <person name="Ito T."/>
            <person name="Fujiyama A."/>
            <person name="Inagaki F."/>
            <person name="Takami H."/>
        </authorList>
    </citation>
    <scope>NUCLEOTIDE SEQUENCE</scope>
    <source>
        <strain evidence="2">Expedition CK06-06</strain>
    </source>
</reference>
<sequence length="113" mass="12786">MPSVNDDDCEKRRDKIYKMLHDKLNGKTFWALLVIIVAITVASMGAIGNYALAHSQKSAMHVDPDSPPVGQREFKMFTKNQETTNGELKRDIKEISKTQTAILVEIRKMNGHE</sequence>
<keyword evidence="1" id="KW-0812">Transmembrane</keyword>